<evidence type="ECO:0000256" key="1">
    <source>
        <dbReference type="SAM" id="Phobius"/>
    </source>
</evidence>
<protein>
    <recommendedName>
        <fullName evidence="4">Major facilitator superfamily (MFS) profile domain-containing protein</fullName>
    </recommendedName>
</protein>
<feature type="transmembrane region" description="Helical" evidence="1">
    <location>
        <begin position="54"/>
        <end position="76"/>
    </location>
</feature>
<dbReference type="GO" id="GO:0022857">
    <property type="term" value="F:transmembrane transporter activity"/>
    <property type="evidence" value="ECO:0007669"/>
    <property type="project" value="InterPro"/>
</dbReference>
<feature type="transmembrane region" description="Helical" evidence="1">
    <location>
        <begin position="346"/>
        <end position="373"/>
    </location>
</feature>
<proteinExistence type="predicted"/>
<dbReference type="SUPFAM" id="SSF103473">
    <property type="entry name" value="MFS general substrate transporter"/>
    <property type="match status" value="2"/>
</dbReference>
<organism evidence="2 3">
    <name type="scientific">Candidatus Buchananbacteria bacterium RIFCSPLOWO2_01_FULL_40_23b</name>
    <dbReference type="NCBI Taxonomy" id="1797544"/>
    <lineage>
        <taxon>Bacteria</taxon>
        <taxon>Candidatus Buchananiibacteriota</taxon>
    </lineage>
</organism>
<feature type="transmembrane region" description="Helical" evidence="1">
    <location>
        <begin position="287"/>
        <end position="308"/>
    </location>
</feature>
<feature type="transmembrane region" description="Helical" evidence="1">
    <location>
        <begin position="107"/>
        <end position="126"/>
    </location>
</feature>
<feature type="transmembrane region" description="Helical" evidence="1">
    <location>
        <begin position="171"/>
        <end position="190"/>
    </location>
</feature>
<gene>
    <name evidence="2" type="ORF">A2912_01560</name>
</gene>
<keyword evidence="1" id="KW-1133">Transmembrane helix</keyword>
<comment type="caution">
    <text evidence="2">The sequence shown here is derived from an EMBL/GenBank/DDBJ whole genome shotgun (WGS) entry which is preliminary data.</text>
</comment>
<sequence length="374" mass="41855">MLRDVEVWRSLLPRQELTQVYLAMAIRSFALSLTSLFVPLYLYKELGYTLSQTLLFFVFYSLIFAIFTPVAAKFCARYGVKHCVLLSVPFYVGYIILLQLLPVVATPLILISTLLGISLGLYWMGMNLVFQCVTDHKHRGEQVGKQMSVSILATMVGPVIGGLIIEQFGFTFLFMTATLFLILGAGVLFLSEDKHIPYHFSVRGLFDRKHWGDSLYFVSKGTRVMAEGVIWPLMVFMILGSYVSLGLMGTVFSVVSAVLVLVVGKYSDHKDKRVIVWWSAGFESLTWFLRSLVSSITGVFGISILAGVTEGVKNAPMGALECDKARGEIAQYYVVREIYICLGRMLLLLIVLMVDNLQAGILFQGFFTLAALWF</sequence>
<keyword evidence="1" id="KW-0472">Membrane</keyword>
<name>A0A1G1YV68_9BACT</name>
<feature type="transmembrane region" description="Helical" evidence="1">
    <location>
        <begin position="83"/>
        <end position="101"/>
    </location>
</feature>
<dbReference type="AlphaFoldDB" id="A0A1G1YV68"/>
<dbReference type="InterPro" id="IPR036259">
    <property type="entry name" value="MFS_trans_sf"/>
</dbReference>
<evidence type="ECO:0008006" key="4">
    <source>
        <dbReference type="Google" id="ProtNLM"/>
    </source>
</evidence>
<dbReference type="InterPro" id="IPR011701">
    <property type="entry name" value="MFS"/>
</dbReference>
<evidence type="ECO:0000313" key="2">
    <source>
        <dbReference type="EMBL" id="OGY55470.1"/>
    </source>
</evidence>
<dbReference type="EMBL" id="MHIN01000015">
    <property type="protein sequence ID" value="OGY55470.1"/>
    <property type="molecule type" value="Genomic_DNA"/>
</dbReference>
<evidence type="ECO:0000313" key="3">
    <source>
        <dbReference type="Proteomes" id="UP000178122"/>
    </source>
</evidence>
<feature type="transmembrane region" description="Helical" evidence="1">
    <location>
        <begin position="20"/>
        <end position="42"/>
    </location>
</feature>
<dbReference type="Proteomes" id="UP000178122">
    <property type="component" value="Unassembled WGS sequence"/>
</dbReference>
<feature type="transmembrane region" description="Helical" evidence="1">
    <location>
        <begin position="147"/>
        <end position="165"/>
    </location>
</feature>
<accession>A0A1G1YV68</accession>
<keyword evidence="1" id="KW-0812">Transmembrane</keyword>
<dbReference type="Gene3D" id="1.20.1250.20">
    <property type="entry name" value="MFS general substrate transporter like domains"/>
    <property type="match status" value="1"/>
</dbReference>
<feature type="transmembrane region" description="Helical" evidence="1">
    <location>
        <begin position="229"/>
        <end position="262"/>
    </location>
</feature>
<dbReference type="PANTHER" id="PTHR23526">
    <property type="entry name" value="INTEGRAL MEMBRANE TRANSPORT PROTEIN-RELATED"/>
    <property type="match status" value="1"/>
</dbReference>
<dbReference type="InterPro" id="IPR052528">
    <property type="entry name" value="Sugar_transport-like"/>
</dbReference>
<dbReference type="PANTHER" id="PTHR23526:SF2">
    <property type="entry name" value="MAJOR FACILITATOR SUPERFAMILY (MFS) PROFILE DOMAIN-CONTAINING PROTEIN"/>
    <property type="match status" value="1"/>
</dbReference>
<reference evidence="2 3" key="1">
    <citation type="journal article" date="2016" name="Nat. Commun.">
        <title>Thousands of microbial genomes shed light on interconnected biogeochemical processes in an aquifer system.</title>
        <authorList>
            <person name="Anantharaman K."/>
            <person name="Brown C.T."/>
            <person name="Hug L.A."/>
            <person name="Sharon I."/>
            <person name="Castelle C.J."/>
            <person name="Probst A.J."/>
            <person name="Thomas B.C."/>
            <person name="Singh A."/>
            <person name="Wilkins M.J."/>
            <person name="Karaoz U."/>
            <person name="Brodie E.L."/>
            <person name="Williams K.H."/>
            <person name="Hubbard S.S."/>
            <person name="Banfield J.F."/>
        </authorList>
    </citation>
    <scope>NUCLEOTIDE SEQUENCE [LARGE SCALE GENOMIC DNA]</scope>
</reference>
<dbReference type="Pfam" id="PF07690">
    <property type="entry name" value="MFS_1"/>
    <property type="match status" value="1"/>
</dbReference>